<dbReference type="Proteomes" id="UP000003374">
    <property type="component" value="Unassembled WGS sequence"/>
</dbReference>
<evidence type="ECO:0000313" key="2">
    <source>
        <dbReference type="EMBL" id="EAR20142.1"/>
    </source>
</evidence>
<gene>
    <name evidence="2" type="ORF">NB231_17575</name>
</gene>
<keyword evidence="3" id="KW-1185">Reference proteome</keyword>
<accession>A4BVW6</accession>
<reference evidence="2 3" key="1">
    <citation type="submission" date="2006-02" db="EMBL/GenBank/DDBJ databases">
        <authorList>
            <person name="Waterbury J."/>
            <person name="Ferriera S."/>
            <person name="Johnson J."/>
            <person name="Kravitz S."/>
            <person name="Halpern A."/>
            <person name="Remington K."/>
            <person name="Beeson K."/>
            <person name="Tran B."/>
            <person name="Rogers Y.-H."/>
            <person name="Friedman R."/>
            <person name="Venter J.C."/>
        </authorList>
    </citation>
    <scope>NUCLEOTIDE SEQUENCE [LARGE SCALE GENOMIC DNA]</scope>
    <source>
        <strain evidence="2 3">Nb-231</strain>
    </source>
</reference>
<name>A4BVW6_9GAMM</name>
<dbReference type="HOGENOM" id="CLU_1873251_0_0_6"/>
<feature type="region of interest" description="Disordered" evidence="1">
    <location>
        <begin position="107"/>
        <end position="136"/>
    </location>
</feature>
<dbReference type="AlphaFoldDB" id="A4BVW6"/>
<dbReference type="RefSeq" id="WP_004998464.1">
    <property type="nucleotide sequence ID" value="NZ_AAOF01000041.1"/>
</dbReference>
<comment type="caution">
    <text evidence="2">The sequence shown here is derived from an EMBL/GenBank/DDBJ whole genome shotgun (WGS) entry which is preliminary data.</text>
</comment>
<organism evidence="2 3">
    <name type="scientific">Nitrococcus mobilis Nb-231</name>
    <dbReference type="NCBI Taxonomy" id="314278"/>
    <lineage>
        <taxon>Bacteria</taxon>
        <taxon>Pseudomonadati</taxon>
        <taxon>Pseudomonadota</taxon>
        <taxon>Gammaproteobacteria</taxon>
        <taxon>Chromatiales</taxon>
        <taxon>Ectothiorhodospiraceae</taxon>
        <taxon>Nitrococcus</taxon>
    </lineage>
</organism>
<evidence type="ECO:0000256" key="1">
    <source>
        <dbReference type="SAM" id="MobiDB-lite"/>
    </source>
</evidence>
<protein>
    <submittedName>
        <fullName evidence="2">Uncharacterized protein</fullName>
    </submittedName>
</protein>
<evidence type="ECO:0000313" key="3">
    <source>
        <dbReference type="Proteomes" id="UP000003374"/>
    </source>
</evidence>
<dbReference type="EMBL" id="AAOF01000041">
    <property type="protein sequence ID" value="EAR20142.1"/>
    <property type="molecule type" value="Genomic_DNA"/>
</dbReference>
<proteinExistence type="predicted"/>
<sequence>MVTKNITSNLIKSKQSALAYVEASHKAKTGEAANEYFLLSVASGACYNSKGAVDYKRRQITEALIDYEDKEARGLEPSSHKLDGLDVELDILMEMHEIDLNVHESINGTKWEPRDKKRRSAQLSDEKKAYFKKKYG</sequence>